<protein>
    <submittedName>
        <fullName evidence="3">Glycosyltransferase family 2 protein</fullName>
    </submittedName>
</protein>
<dbReference type="Pfam" id="PF00535">
    <property type="entry name" value="Glycos_transf_2"/>
    <property type="match status" value="1"/>
</dbReference>
<comment type="caution">
    <text evidence="3">The sequence shown here is derived from an EMBL/GenBank/DDBJ whole genome shotgun (WGS) entry which is preliminary data.</text>
</comment>
<keyword evidence="1" id="KW-1133">Transmembrane helix</keyword>
<evidence type="ECO:0000259" key="2">
    <source>
        <dbReference type="Pfam" id="PF00535"/>
    </source>
</evidence>
<evidence type="ECO:0000313" key="3">
    <source>
        <dbReference type="EMBL" id="TRW43572.1"/>
    </source>
</evidence>
<feature type="domain" description="Glycosyltransferase 2-like" evidence="2">
    <location>
        <begin position="31"/>
        <end position="146"/>
    </location>
</feature>
<keyword evidence="1" id="KW-0472">Membrane</keyword>
<dbReference type="Gene3D" id="3.90.550.10">
    <property type="entry name" value="Spore Coat Polysaccharide Biosynthesis Protein SpsA, Chain A"/>
    <property type="match status" value="1"/>
</dbReference>
<dbReference type="AlphaFoldDB" id="A0A552WLC8"/>
<evidence type="ECO:0000313" key="4">
    <source>
        <dbReference type="Proteomes" id="UP000318693"/>
    </source>
</evidence>
<dbReference type="Proteomes" id="UP000318693">
    <property type="component" value="Unassembled WGS sequence"/>
</dbReference>
<dbReference type="InterPro" id="IPR029044">
    <property type="entry name" value="Nucleotide-diphossugar_trans"/>
</dbReference>
<reference evidence="3 4" key="1">
    <citation type="submission" date="2019-07" db="EMBL/GenBank/DDBJ databases">
        <title>Georgenia wutianyii sp. nov. and Georgenia *** sp. nov. isolated from plateau pika (Ochotona curzoniae) in the Qinghai-Tibet plateau of China.</title>
        <authorList>
            <person name="Tian Z."/>
        </authorList>
    </citation>
    <scope>NUCLEOTIDE SEQUENCE [LARGE SCALE GENOMIC DNA]</scope>
    <source>
        <strain evidence="3 4">Z446</strain>
    </source>
</reference>
<dbReference type="EMBL" id="VJXR01000075">
    <property type="protein sequence ID" value="TRW43572.1"/>
    <property type="molecule type" value="Genomic_DNA"/>
</dbReference>
<keyword evidence="3" id="KW-0808">Transferase</keyword>
<dbReference type="PANTHER" id="PTHR43179:SF7">
    <property type="entry name" value="RHAMNOSYLTRANSFERASE WBBL"/>
    <property type="match status" value="1"/>
</dbReference>
<evidence type="ECO:0000256" key="1">
    <source>
        <dbReference type="SAM" id="Phobius"/>
    </source>
</evidence>
<proteinExistence type="predicted"/>
<feature type="transmembrane region" description="Helical" evidence="1">
    <location>
        <begin position="14"/>
        <end position="36"/>
    </location>
</feature>
<accession>A0A552WLC8</accession>
<keyword evidence="1" id="KW-0812">Transmembrane</keyword>
<keyword evidence="4" id="KW-1185">Reference proteome</keyword>
<dbReference type="SUPFAM" id="SSF53448">
    <property type="entry name" value="Nucleotide-diphospho-sugar transferases"/>
    <property type="match status" value="1"/>
</dbReference>
<name>A0A552WLC8_9MICO</name>
<dbReference type="InterPro" id="IPR001173">
    <property type="entry name" value="Glyco_trans_2-like"/>
</dbReference>
<dbReference type="GO" id="GO:0016740">
    <property type="term" value="F:transferase activity"/>
    <property type="evidence" value="ECO:0007669"/>
    <property type="project" value="UniProtKB-KW"/>
</dbReference>
<gene>
    <name evidence="3" type="ORF">FJ693_17105</name>
</gene>
<organism evidence="3 4">
    <name type="scientific">Georgenia yuyongxinii</name>
    <dbReference type="NCBI Taxonomy" id="2589797"/>
    <lineage>
        <taxon>Bacteria</taxon>
        <taxon>Bacillati</taxon>
        <taxon>Actinomycetota</taxon>
        <taxon>Actinomycetes</taxon>
        <taxon>Micrococcales</taxon>
        <taxon>Bogoriellaceae</taxon>
        <taxon>Georgenia</taxon>
    </lineage>
</organism>
<dbReference type="CDD" id="cd04186">
    <property type="entry name" value="GT_2_like_c"/>
    <property type="match status" value="1"/>
</dbReference>
<dbReference type="PANTHER" id="PTHR43179">
    <property type="entry name" value="RHAMNOSYLTRANSFERASE WBBL"/>
    <property type="match status" value="1"/>
</dbReference>
<sequence length="324" mass="35247">MTGTENCVRRKRRFVAWAVASIRLVTSPVVVVVVTYNSENHVAALLNSLPEAFGALPWRTVVVDNGSNDATVAILESRTDCTVVRSQNVGFAAGVNKGVHQLGTQSGPILVLNPDAVLSPGSAAAMVEALATPGVGIVAPLVTEQDGRLSLSLRREPTLARATGLTFTKLGLFSEQLVDERDYARTQVVDWAMGAILLIARPCYDALRGFDESFFLYSEETDFCLRARDLGWSTLFVPSAQAMHIGGGSGESDKTHTMQAINRIRLYRRRNGDSKAWVFYLLTVAREIRWAARGHPFARAALNALLHPTSRPAELNCGSTLLPR</sequence>